<reference evidence="2 3" key="1">
    <citation type="journal article" date="2018" name="Cell">
        <title>The Chara Genome: Secondary Complexity and Implications for Plant Terrestrialization.</title>
        <authorList>
            <person name="Nishiyama T."/>
            <person name="Sakayama H."/>
            <person name="Vries J.D."/>
            <person name="Buschmann H."/>
            <person name="Saint-Marcoux D."/>
            <person name="Ullrich K.K."/>
            <person name="Haas F.B."/>
            <person name="Vanderstraeten L."/>
            <person name="Becker D."/>
            <person name="Lang D."/>
            <person name="Vosolsobe S."/>
            <person name="Rombauts S."/>
            <person name="Wilhelmsson P.K.I."/>
            <person name="Janitza P."/>
            <person name="Kern R."/>
            <person name="Heyl A."/>
            <person name="Rumpler F."/>
            <person name="Villalobos L.I.A.C."/>
            <person name="Clay J.M."/>
            <person name="Skokan R."/>
            <person name="Toyoda A."/>
            <person name="Suzuki Y."/>
            <person name="Kagoshima H."/>
            <person name="Schijlen E."/>
            <person name="Tajeshwar N."/>
            <person name="Catarino B."/>
            <person name="Hetherington A.J."/>
            <person name="Saltykova A."/>
            <person name="Bonnot C."/>
            <person name="Breuninger H."/>
            <person name="Symeonidi A."/>
            <person name="Radhakrishnan G.V."/>
            <person name="Van Nieuwerburgh F."/>
            <person name="Deforce D."/>
            <person name="Chang C."/>
            <person name="Karol K.G."/>
            <person name="Hedrich R."/>
            <person name="Ulvskov P."/>
            <person name="Glockner G."/>
            <person name="Delwiche C.F."/>
            <person name="Petrasek J."/>
            <person name="Van de Peer Y."/>
            <person name="Friml J."/>
            <person name="Beilby M."/>
            <person name="Dolan L."/>
            <person name="Kohara Y."/>
            <person name="Sugano S."/>
            <person name="Fujiyama A."/>
            <person name="Delaux P.-M."/>
            <person name="Quint M."/>
            <person name="TheiBen G."/>
            <person name="Hagemann M."/>
            <person name="Harholt J."/>
            <person name="Dunand C."/>
            <person name="Zachgo S."/>
            <person name="Langdale J."/>
            <person name="Maumus F."/>
            <person name="Straeten D.V.D."/>
            <person name="Gould S.B."/>
            <person name="Rensing S.A."/>
        </authorList>
    </citation>
    <scope>NUCLEOTIDE SEQUENCE [LARGE SCALE GENOMIC DNA]</scope>
    <source>
        <strain evidence="2 3">S276</strain>
    </source>
</reference>
<feature type="compositionally biased region" description="Acidic residues" evidence="1">
    <location>
        <begin position="305"/>
        <end position="316"/>
    </location>
</feature>
<feature type="region of interest" description="Disordered" evidence="1">
    <location>
        <begin position="547"/>
        <end position="569"/>
    </location>
</feature>
<dbReference type="AlphaFoldDB" id="A0A388K007"/>
<evidence type="ECO:0000313" key="3">
    <source>
        <dbReference type="Proteomes" id="UP000265515"/>
    </source>
</evidence>
<keyword evidence="3" id="KW-1185">Reference proteome</keyword>
<dbReference type="Gramene" id="GBG63372">
    <property type="protein sequence ID" value="GBG63372"/>
    <property type="gene ID" value="CBR_g37730"/>
</dbReference>
<gene>
    <name evidence="2" type="ORF">CBR_g37730</name>
</gene>
<evidence type="ECO:0000256" key="1">
    <source>
        <dbReference type="SAM" id="MobiDB-lite"/>
    </source>
</evidence>
<dbReference type="Proteomes" id="UP000265515">
    <property type="component" value="Unassembled WGS sequence"/>
</dbReference>
<feature type="compositionally biased region" description="Gly residues" evidence="1">
    <location>
        <begin position="293"/>
        <end position="303"/>
    </location>
</feature>
<feature type="compositionally biased region" description="Acidic residues" evidence="1">
    <location>
        <begin position="246"/>
        <end position="271"/>
    </location>
</feature>
<feature type="compositionally biased region" description="Basic and acidic residues" evidence="1">
    <location>
        <begin position="367"/>
        <end position="389"/>
    </location>
</feature>
<feature type="compositionally biased region" description="Basic and acidic residues" evidence="1">
    <location>
        <begin position="332"/>
        <end position="345"/>
    </location>
</feature>
<evidence type="ECO:0000313" key="2">
    <source>
        <dbReference type="EMBL" id="GBG63372.1"/>
    </source>
</evidence>
<accession>A0A388K007</accession>
<name>A0A388K007_CHABU</name>
<feature type="compositionally biased region" description="Basic and acidic residues" evidence="1">
    <location>
        <begin position="272"/>
        <end position="285"/>
    </location>
</feature>
<sequence length="788" mass="88601">MVPDMTTIVLDTTTILPDTSTVVLDMAAGALDTTTIIVDTTMIMFDTSRTIVLDTTTTVFDTTKTTVFDTTTIVFDTMTIVLDTTTIVFDTTRIVFDDRVQQPRPTTAFGTTTIVQGTMTIMFDMSTIALDTTTIVPDTTTIMSSDTTTIVLETTTIVPDTTTIVFDTTTIVSDTTTTVFDMTTTVVDTTTCANKRHKEIGEKGPCRGQIVSSAPVKSRTTSTKEPVSFVRPPRYDFDIPSRPQYFEDDDEENSEEYSERDEECEEHEEGADDRGEHGEEAKVESEQTISERGGPGELKGGLGIEYEDEGQEEETTGEGGYAQRLPSGHGHWGADRGRGGMHHEVTVVSAHTHAARLTEKKRKIRQERRSDLDSKRTKQEGGTKQEECHKRKLKLLPVDEAVRRTREAEEAMKKKRQPRKKAAKGGVMEKTFVFPADHPQSDEDAVGKTFTRPPCLQILSPGNYSGHLSKNFFIEFDENGNQRPEMQFISVKFDRILDIPAKEFRYNQRFLGQQHIDDIYDAMVESGEAAIRERTIGAATVNLSGRDAVKPATKQGESRKAPRPGPGFESVKGVRVPVHWIQGTRGPDYLVVVHDPDVRSWKAMSTLGRRERLQLLRDILAGSVILAPKLSKVAHIAGKHSKETYVKMVKLERAMLRMFHYFVFISDPHKQPSEWKEPFFDNLSDVFARYSDQGLTSKRWIDQRQHFKDMSWVRSFSTTLGGEDEKGEEGFKKTKSLAEKCPEEFIQFVNKLLRRSETGGSRSIRMSGQAKYMHFQKQGVTSVLVPFQ</sequence>
<dbReference type="EMBL" id="BFEA01000038">
    <property type="protein sequence ID" value="GBG63372.1"/>
    <property type="molecule type" value="Genomic_DNA"/>
</dbReference>
<organism evidence="2 3">
    <name type="scientific">Chara braunii</name>
    <name type="common">Braun's stonewort</name>
    <dbReference type="NCBI Taxonomy" id="69332"/>
    <lineage>
        <taxon>Eukaryota</taxon>
        <taxon>Viridiplantae</taxon>
        <taxon>Streptophyta</taxon>
        <taxon>Charophyceae</taxon>
        <taxon>Charales</taxon>
        <taxon>Characeae</taxon>
        <taxon>Chara</taxon>
    </lineage>
</organism>
<comment type="caution">
    <text evidence="2">The sequence shown here is derived from an EMBL/GenBank/DDBJ whole genome shotgun (WGS) entry which is preliminary data.</text>
</comment>
<proteinExistence type="predicted"/>
<feature type="region of interest" description="Disordered" evidence="1">
    <location>
        <begin position="203"/>
        <end position="390"/>
    </location>
</feature>
<protein>
    <submittedName>
        <fullName evidence="2">Uncharacterized protein</fullName>
    </submittedName>
</protein>